<keyword evidence="2" id="KW-1185">Reference proteome</keyword>
<dbReference type="GO" id="GO:0032259">
    <property type="term" value="P:methylation"/>
    <property type="evidence" value="ECO:0007669"/>
    <property type="project" value="UniProtKB-KW"/>
</dbReference>
<dbReference type="SUPFAM" id="SSF53335">
    <property type="entry name" value="S-adenosyl-L-methionine-dependent methyltransferases"/>
    <property type="match status" value="1"/>
</dbReference>
<gene>
    <name evidence="1" type="ORF">VRU49_00630</name>
</gene>
<dbReference type="CDD" id="cd02440">
    <property type="entry name" value="AdoMet_MTases"/>
    <property type="match status" value="1"/>
</dbReference>
<dbReference type="GO" id="GO:0008168">
    <property type="term" value="F:methyltransferase activity"/>
    <property type="evidence" value="ECO:0007669"/>
    <property type="project" value="UniProtKB-KW"/>
</dbReference>
<comment type="caution">
    <text evidence="1">The sequence shown here is derived from an EMBL/GenBank/DDBJ whole genome shotgun (WGS) entry which is preliminary data.</text>
</comment>
<name>A0ABU7GXW9_9SPHI</name>
<keyword evidence="1" id="KW-0489">Methyltransferase</keyword>
<proteinExistence type="predicted"/>
<accession>A0ABU7GXW9</accession>
<dbReference type="Gene3D" id="3.40.50.150">
    <property type="entry name" value="Vaccinia Virus protein VP39"/>
    <property type="match status" value="1"/>
</dbReference>
<organism evidence="1 2">
    <name type="scientific">Pedobacter flavus</name>
    <dbReference type="NCBI Taxonomy" id="3113906"/>
    <lineage>
        <taxon>Bacteria</taxon>
        <taxon>Pseudomonadati</taxon>
        <taxon>Bacteroidota</taxon>
        <taxon>Sphingobacteriia</taxon>
        <taxon>Sphingobacteriales</taxon>
        <taxon>Sphingobacteriaceae</taxon>
        <taxon>Pedobacter</taxon>
    </lineage>
</organism>
<dbReference type="InterPro" id="IPR029063">
    <property type="entry name" value="SAM-dependent_MTases_sf"/>
</dbReference>
<dbReference type="EC" id="2.1.-.-" evidence="1"/>
<dbReference type="Pfam" id="PF13489">
    <property type="entry name" value="Methyltransf_23"/>
    <property type="match status" value="1"/>
</dbReference>
<protein>
    <submittedName>
        <fullName evidence="1">Class I SAM-dependent methyltransferase</fullName>
        <ecNumber evidence="1">2.1.-.-</ecNumber>
    </submittedName>
</protein>
<dbReference type="Proteomes" id="UP001337681">
    <property type="component" value="Unassembled WGS sequence"/>
</dbReference>
<keyword evidence="1" id="KW-0808">Transferase</keyword>
<evidence type="ECO:0000313" key="2">
    <source>
        <dbReference type="Proteomes" id="UP001337681"/>
    </source>
</evidence>
<sequence length="248" mass="29063">MLKNSPINYWHDESFHNEKAALEILPYVFNLFPINSIIDIGCGTGSWLSAAKKLNINEVKGVDGIELKQPLMKLESNEFLKHDLRIPLNLNKKFDLCICLEVVEHLPIDCADTIIETITNHSDFILFSAAIPTQTGDHHINEQWPSYWQEKFKSRGYFPLDILRSKFWNNEQVDWWYRQNVLLYTNDEDLINKFSSPETVLPLVHPELLKLKNQVIIYQDNILQDQVYNPRLLSALKKVYQSLFNFKK</sequence>
<reference evidence="1 2" key="1">
    <citation type="submission" date="2024-01" db="EMBL/GenBank/DDBJ databases">
        <title>Pedobacter sp. nov., isolated from oil-contaminated soil.</title>
        <authorList>
            <person name="Le N.T.T."/>
        </authorList>
    </citation>
    <scope>NUCLEOTIDE SEQUENCE [LARGE SCALE GENOMIC DNA]</scope>
    <source>
        <strain evidence="1 2">VNH31</strain>
    </source>
</reference>
<evidence type="ECO:0000313" key="1">
    <source>
        <dbReference type="EMBL" id="MEE1883910.1"/>
    </source>
</evidence>
<dbReference type="RefSeq" id="WP_330144835.1">
    <property type="nucleotide sequence ID" value="NZ_JAZDQU010000001.1"/>
</dbReference>
<dbReference type="EMBL" id="JAZDQU010000001">
    <property type="protein sequence ID" value="MEE1883910.1"/>
    <property type="molecule type" value="Genomic_DNA"/>
</dbReference>